<evidence type="ECO:0000256" key="1">
    <source>
        <dbReference type="SAM" id="SignalP"/>
    </source>
</evidence>
<protein>
    <submittedName>
        <fullName evidence="2">Uncharacterized protein</fullName>
    </submittedName>
</protein>
<comment type="caution">
    <text evidence="2">The sequence shown here is derived from an EMBL/GenBank/DDBJ whole genome shotgun (WGS) entry which is preliminary data.</text>
</comment>
<evidence type="ECO:0000313" key="3">
    <source>
        <dbReference type="Proteomes" id="UP001336015"/>
    </source>
</evidence>
<organism evidence="2 3">
    <name type="scientific">Pseudomonas paracarnis</name>
    <dbReference type="NCBI Taxonomy" id="2750625"/>
    <lineage>
        <taxon>Bacteria</taxon>
        <taxon>Pseudomonadati</taxon>
        <taxon>Pseudomonadota</taxon>
        <taxon>Gammaproteobacteria</taxon>
        <taxon>Pseudomonadales</taxon>
        <taxon>Pseudomonadaceae</taxon>
        <taxon>Pseudomonas</taxon>
    </lineage>
</organism>
<name>A0ABU6BQ26_9PSED</name>
<keyword evidence="3" id="KW-1185">Reference proteome</keyword>
<feature type="chain" id="PRO_5047141400" evidence="1">
    <location>
        <begin position="31"/>
        <end position="130"/>
    </location>
</feature>
<proteinExistence type="predicted"/>
<gene>
    <name evidence="2" type="ORF">LLW09_07610</name>
</gene>
<keyword evidence="1" id="KW-0732">Signal</keyword>
<evidence type="ECO:0000313" key="2">
    <source>
        <dbReference type="EMBL" id="MEB3782420.1"/>
    </source>
</evidence>
<feature type="signal peptide" evidence="1">
    <location>
        <begin position="1"/>
        <end position="30"/>
    </location>
</feature>
<dbReference type="EMBL" id="JAJGWQ010000003">
    <property type="protein sequence ID" value="MEB3782420.1"/>
    <property type="molecule type" value="Genomic_DNA"/>
</dbReference>
<sequence>MKTAVSVPENFLKRIALVLGACSVASSALAVQLQWYRVEATKQQIAYAKDKASYDLLDPQSAQFRNIYAVSSGNGHDYVCGQINAKNSYGAYTGFKAFYVDSIGNVQLDTPDNQLGDIVPSICNKPRKGQ</sequence>
<accession>A0ABU6BQ26</accession>
<reference evidence="2 3" key="1">
    <citation type="journal article" date="2023" name="Int J Dairy Technol">
        <title>Genome based analysis of Pseudomonas paracarnis RQ057, a strain responsible for blue discoloration spoilage in processed cheese.</title>
        <authorList>
            <person name="Rodrigues Rd.S."/>
            <person name="Machado S.G."/>
            <person name="de Carvalho A.F."/>
            <person name="Nero L.A."/>
        </authorList>
    </citation>
    <scope>NUCLEOTIDE SEQUENCE [LARGE SCALE GENOMIC DNA]</scope>
    <source>
        <strain evidence="2 3">RQ057</strain>
    </source>
</reference>
<dbReference type="Proteomes" id="UP001336015">
    <property type="component" value="Unassembled WGS sequence"/>
</dbReference>
<dbReference type="RefSeq" id="WP_324835965.1">
    <property type="nucleotide sequence ID" value="NZ_JAJGWQ010000003.1"/>
</dbReference>